<organism evidence="1 2">
    <name type="scientific">Ornithobacterium rhinotracheale</name>
    <dbReference type="NCBI Taxonomy" id="28251"/>
    <lineage>
        <taxon>Bacteria</taxon>
        <taxon>Pseudomonadati</taxon>
        <taxon>Bacteroidota</taxon>
        <taxon>Flavobacteriia</taxon>
        <taxon>Flavobacteriales</taxon>
        <taxon>Weeksellaceae</taxon>
        <taxon>Ornithobacterium</taxon>
    </lineage>
</organism>
<sequence length="165" mass="18997">MSKNDLISLEFSTEDLKKIDDALKTIGEVLKGKTRNLTPEERKQFGRIAEQNKLFVEKSKSLMEQFPQYIPVFMDKAEFDKDFAARKAIENRLQLLDNLTEQLSDTKILLDNDNYTAALTFYRNIRYLSKEDVPGTTSIAKDLGQFFPRSRKKNATETEDTATDS</sequence>
<reference evidence="1 2" key="1">
    <citation type="submission" date="2019-01" db="EMBL/GenBank/DDBJ databases">
        <title>Whole Genome of Ornithobacterium rhinotracheale FARPER-174b.</title>
        <authorList>
            <person name="Tataje-Lavanda L.A."/>
            <person name="Montalvan A."/>
            <person name="Montesinos R."/>
            <person name="Zimic M."/>
            <person name="Fernandez-Sanchez M."/>
            <person name="Fernandez-Diaz M."/>
        </authorList>
    </citation>
    <scope>NUCLEOTIDE SEQUENCE [LARGE SCALE GENOMIC DNA]</scope>
    <source>
        <strain evidence="1 2">FARPER-174b</strain>
    </source>
</reference>
<proteinExistence type="predicted"/>
<name>A0A3R6AT43_ORNRH</name>
<protein>
    <submittedName>
        <fullName evidence="1">Uncharacterized protein</fullName>
    </submittedName>
</protein>
<evidence type="ECO:0000313" key="2">
    <source>
        <dbReference type="Proteomes" id="UP000287701"/>
    </source>
</evidence>
<dbReference type="Proteomes" id="UP000287701">
    <property type="component" value="Chromosome"/>
</dbReference>
<dbReference type="OrthoDB" id="5952844at2"/>
<dbReference type="EMBL" id="CP035107">
    <property type="protein sequence ID" value="QAR30031.1"/>
    <property type="molecule type" value="Genomic_DNA"/>
</dbReference>
<evidence type="ECO:0000313" key="1">
    <source>
        <dbReference type="EMBL" id="QAR30031.1"/>
    </source>
</evidence>
<dbReference type="AlphaFoldDB" id="A0A3R6AT43"/>
<gene>
    <name evidence="1" type="ORF">EQP59_00985</name>
</gene>
<dbReference type="RefSeq" id="WP_128500542.1">
    <property type="nucleotide sequence ID" value="NZ_CP035107.1"/>
</dbReference>
<accession>A0A3R6AT43</accession>